<gene>
    <name evidence="1" type="ORF">DMB68_18565</name>
</gene>
<dbReference type="EMBL" id="QJHL01000005">
    <property type="protein sequence ID" value="PXY43591.1"/>
    <property type="molecule type" value="Genomic_DNA"/>
</dbReference>
<dbReference type="Proteomes" id="UP000247681">
    <property type="component" value="Unassembled WGS sequence"/>
</dbReference>
<dbReference type="OrthoDB" id="638783at2"/>
<dbReference type="AlphaFoldDB" id="A0A2V4BX47"/>
<dbReference type="InterPro" id="IPR058087">
    <property type="entry name" value="XAC2610_dom"/>
</dbReference>
<accession>A0A2V4BX47</accession>
<proteinExistence type="predicted"/>
<evidence type="ECO:0000313" key="1">
    <source>
        <dbReference type="EMBL" id="PXY43591.1"/>
    </source>
</evidence>
<dbReference type="NCBIfam" id="NF047539">
    <property type="entry name" value="XAC2610_fam"/>
    <property type="match status" value="1"/>
</dbReference>
<protein>
    <submittedName>
        <fullName evidence="1">Uncharacterized protein</fullName>
    </submittedName>
</protein>
<comment type="caution">
    <text evidence="1">The sequence shown here is derived from an EMBL/GenBank/DDBJ whole genome shotgun (WGS) entry which is preliminary data.</text>
</comment>
<organism evidence="1 2">
    <name type="scientific">Flavobacterium hydrophilum</name>
    <dbReference type="NCBI Taxonomy" id="2211445"/>
    <lineage>
        <taxon>Bacteria</taxon>
        <taxon>Pseudomonadati</taxon>
        <taxon>Bacteroidota</taxon>
        <taxon>Flavobacteriia</taxon>
        <taxon>Flavobacteriales</taxon>
        <taxon>Flavobacteriaceae</taxon>
        <taxon>Flavobacterium</taxon>
    </lineage>
</organism>
<evidence type="ECO:0000313" key="2">
    <source>
        <dbReference type="Proteomes" id="UP000247681"/>
    </source>
</evidence>
<keyword evidence="2" id="KW-1185">Reference proteome</keyword>
<dbReference type="RefSeq" id="WP_110348134.1">
    <property type="nucleotide sequence ID" value="NZ_QJHL01000005.1"/>
</dbReference>
<sequence>MKQLIYFIIIFSSKNLFGQINYSGFIGKYPIELSAEINTTGSSYGVYVYSAFDSPIILEGNLEKEKLILFEKDSKGKKSASMTFEKFNSESESIEGIWKDLKNEKQLKITLSKKAKIDDGIIQYATVGNHYFRIVTDYQAVSEIKIFQKKTDKLIQKFNVDCQFRGLYCISSGDFNFDGFTDFSIFESSYVGPNTSSLYFLYNPKTKKYFESAFSGTSLEFDQKRKRIIETNQCCAGSSVTTAEYKVIKNKMVLEKERCFKWSEKKQALVEQNPSKCR</sequence>
<name>A0A2V4BX47_9FLAO</name>
<reference evidence="1 2" key="1">
    <citation type="submission" date="2018-05" db="EMBL/GenBank/DDBJ databases">
        <title>Flavobacterium sp. strain IMCC34758, incomplete genome.</title>
        <authorList>
            <person name="Joung Y."/>
        </authorList>
    </citation>
    <scope>NUCLEOTIDE SEQUENCE [LARGE SCALE GENOMIC DNA]</scope>
    <source>
        <strain evidence="1 2">IMCC34758</strain>
    </source>
</reference>